<sequence>MLAQDIRVGGTVVSAFRVAAGDGGHWVGRTARPSELEGRTNPHTHTSGMEVDSSPDGLAEDGLAGGMADLTAIRQEVRRQRRNAKQAQREARQATARAPAIPSRKCKGRIALLQAQMNKAAAALKAGKASQAKHHASTTADDCGGEAGNSNACTPTIELQQDAISAARDVQGRMTEYGTELAGQASFDPEEVIARVAHMVLEAGKTVAEPALLADSLLPSVEPLPQLHALHYAATDASLRASLVRRVLVQYALRLSLAFIRGGSCPGYAMPEPVWEEAYSLLSLLCATLPPFPQAAQALHSGIVHRIFASKLLLDLQKMALEAWDEGAELVFQAPDGPSGGGEVATLGEESGETPDPASESVSPRQGSARPAANVHTGVPKQAGGVGPTPAPSGADSTARVPPAGEKLPSIRHRPESSSRSAASGENSGTWGAGSRATAHTGGGKGGGQEGASSAPTALVTGLAHIKLRHNNTRALSYQVRAGFGVAGTSRHSAPGSVTPREAGAQLPPRQGRRRPEGGHAEGTSHGQSTGSARPETARGEVARRGGEKRRRSPRRSDAPGEEVGIVSPPAAAQAPGSRQGIRADEEDPFVPGSEMRPGSGDQAAPRRHWAGVGLLLPLAFPGGEAEGSAPAQLPGALVPVFSIGPTPPTSPGWPATALGMGAEEDRRARAATTALGPAPAAMSTWLTNAHAARAAHARADGGAEQTFAPGGSPPQLHEMHWDRGHAAAESATPDGSLREGPSHAGQATMQAGGSGPGAASPVLAAKDGATAGCSTGEPQDEQALAPALPRQALTGGDFLVLPTTATGAATAPGQQIQDAAGAGTEEDGAAAADESRQGKRSAPSEETGGPGETQPSGDARPPFLIIPEDVAGVEGPVTLGGPSASKHGVDTARAATSVLPDNGGACSTKSVRVRRRSPRQHPSDLADPPSASTLDGKLPAARVDTSNTDIASAAMLLPHLPAPTGASAVAGSQTRRTSGMTGDPGTSAAIPARRTQERATLHMPASGEGPHIPAAPRLTRAIARQQAQATAATAQRLQASRQLPVKAVPRTESGVETEQAPPPGPVRSRDRQVACAGTPAIGGASRSEVVQSFKSPRMKNGLAVAMRRASARAGKAAAAKRQTIRPASGASTVASPTSPDTLGMPPSPYSGKYDLLPDSQASEIETAVGAQRAERVGVGGAGGQACGWPAENSRPVTAPREGAASPPAPLPSAADNASPNPRGSGDREHAALTDSHLETEAEDEGPRRPTAETPQSAAPQNASQGRSRTLKGPGARRTLLAAWEGASDAGSVLASPAPSETPLHVAAKVAIDVRRLSTDSEPVLHPQSLADAPIPQHTPGSIAATWDAVLSPRASGRPITLRKARFPPSPASHLGALAPLVSCPGPWMAAGSVTSPEAMLARAAAQLFSPPSSGRRRDSLTMLQRLSVDIQAPEGSLGF</sequence>
<feature type="region of interest" description="Disordered" evidence="1">
    <location>
        <begin position="28"/>
        <end position="55"/>
    </location>
</feature>
<reference evidence="2" key="1">
    <citation type="submission" date="2015-08" db="EMBL/GenBank/DDBJ databases">
        <authorList>
            <person name="Babu N.S."/>
            <person name="Beckwith C.J."/>
            <person name="Beseler K.G."/>
            <person name="Brison A."/>
            <person name="Carone J.V."/>
            <person name="Caskin T.P."/>
            <person name="Diamond M."/>
            <person name="Durham M.E."/>
            <person name="Foxe J.M."/>
            <person name="Go M."/>
            <person name="Henderson B.A."/>
            <person name="Jones I.B."/>
            <person name="McGettigan J.A."/>
            <person name="Micheletti S.J."/>
            <person name="Nasrallah M.E."/>
            <person name="Ortiz D."/>
            <person name="Piller C.R."/>
            <person name="Privatt S.R."/>
            <person name="Schneider S.L."/>
            <person name="Sharp S."/>
            <person name="Smith T.C."/>
            <person name="Stanton J.D."/>
            <person name="Ullery H.E."/>
            <person name="Wilson R.J."/>
            <person name="Serrano M.G."/>
            <person name="Buck G."/>
            <person name="Lee V."/>
            <person name="Wang Y."/>
            <person name="Carvalho R."/>
            <person name="Voegtly L."/>
            <person name="Shi R."/>
            <person name="Duckworth R."/>
            <person name="Johnson A."/>
            <person name="Loviza R."/>
            <person name="Walstead R."/>
            <person name="Shah Z."/>
            <person name="Kiflezghi M."/>
            <person name="Wade K."/>
            <person name="Ball S.L."/>
            <person name="Bradley K.W."/>
            <person name="Asai D.J."/>
            <person name="Bowman C.A."/>
            <person name="Russell D.A."/>
            <person name="Pope W.H."/>
            <person name="Jacobs-Sera D."/>
            <person name="Hendrix R.W."/>
            <person name="Hatfull G.F."/>
        </authorList>
    </citation>
    <scope>NUCLEOTIDE SEQUENCE</scope>
</reference>
<proteinExistence type="predicted"/>
<feature type="region of interest" description="Disordered" evidence="1">
    <location>
        <begin position="1114"/>
        <end position="1157"/>
    </location>
</feature>
<feature type="region of interest" description="Disordered" evidence="1">
    <location>
        <begin position="488"/>
        <end position="605"/>
    </location>
</feature>
<evidence type="ECO:0000256" key="1">
    <source>
        <dbReference type="SAM" id="MobiDB-lite"/>
    </source>
</evidence>
<dbReference type="EMBL" id="GDKF01002489">
    <property type="protein sequence ID" value="JAT76133.1"/>
    <property type="molecule type" value="Transcribed_RNA"/>
</dbReference>
<feature type="region of interest" description="Disordered" evidence="1">
    <location>
        <begin position="79"/>
        <end position="101"/>
    </location>
</feature>
<feature type="compositionally biased region" description="Low complexity" evidence="1">
    <location>
        <begin position="418"/>
        <end position="429"/>
    </location>
</feature>
<feature type="region of interest" description="Disordered" evidence="1">
    <location>
        <begin position="694"/>
        <end position="764"/>
    </location>
</feature>
<feature type="compositionally biased region" description="Polar residues" evidence="1">
    <location>
        <begin position="1253"/>
        <end position="1268"/>
    </location>
</feature>
<organism evidence="2">
    <name type="scientific">Auxenochlorella protothecoides</name>
    <name type="common">Green microalga</name>
    <name type="synonym">Chlorella protothecoides</name>
    <dbReference type="NCBI Taxonomy" id="3075"/>
    <lineage>
        <taxon>Eukaryota</taxon>
        <taxon>Viridiplantae</taxon>
        <taxon>Chlorophyta</taxon>
        <taxon>core chlorophytes</taxon>
        <taxon>Trebouxiophyceae</taxon>
        <taxon>Chlorellales</taxon>
        <taxon>Chlorellaceae</taxon>
        <taxon>Auxenochlorella</taxon>
    </lineage>
</organism>
<protein>
    <submittedName>
        <fullName evidence="2">Uncharacterized protein</fullName>
    </submittedName>
</protein>
<feature type="region of interest" description="Disordered" evidence="1">
    <location>
        <begin position="332"/>
        <end position="455"/>
    </location>
</feature>
<feature type="region of interest" description="Disordered" evidence="1">
    <location>
        <begin position="896"/>
        <end position="938"/>
    </location>
</feature>
<name>A0A1D2AB20_AUXPR</name>
<feature type="compositionally biased region" description="Low complexity" evidence="1">
    <location>
        <begin position="1212"/>
        <end position="1222"/>
    </location>
</feature>
<feature type="compositionally biased region" description="Basic and acidic residues" evidence="1">
    <location>
        <begin position="536"/>
        <end position="546"/>
    </location>
</feature>
<gene>
    <name evidence="2" type="ORF">g.14944</name>
</gene>
<accession>A0A1D2AB20</accession>
<feature type="region of interest" description="Disordered" evidence="1">
    <location>
        <begin position="810"/>
        <end position="864"/>
    </location>
</feature>
<feature type="compositionally biased region" description="Basic and acidic residues" evidence="1">
    <location>
        <begin position="718"/>
        <end position="727"/>
    </location>
</feature>
<feature type="region of interest" description="Disordered" evidence="1">
    <location>
        <begin position="1179"/>
        <end position="1274"/>
    </location>
</feature>
<feature type="compositionally biased region" description="Polar residues" evidence="1">
    <location>
        <begin position="1130"/>
        <end position="1141"/>
    </location>
</feature>
<evidence type="ECO:0000313" key="2">
    <source>
        <dbReference type="EMBL" id="JAT76133.1"/>
    </source>
</evidence>
<feature type="compositionally biased region" description="Low complexity" evidence="1">
    <location>
        <begin position="810"/>
        <end position="824"/>
    </location>
</feature>
<feature type="compositionally biased region" description="Gly residues" evidence="1">
    <location>
        <begin position="441"/>
        <end position="450"/>
    </location>
</feature>
<feature type="region of interest" description="Disordered" evidence="1">
    <location>
        <begin position="1025"/>
        <end position="1072"/>
    </location>
</feature>
<feature type="compositionally biased region" description="Low complexity" evidence="1">
    <location>
        <begin position="1025"/>
        <end position="1044"/>
    </location>
</feature>
<feature type="compositionally biased region" description="Basic and acidic residues" evidence="1">
    <location>
        <begin position="1225"/>
        <end position="1251"/>
    </location>
</feature>